<dbReference type="InterPro" id="IPR023772">
    <property type="entry name" value="DNA-bd_HTH_TetR-type_CS"/>
</dbReference>
<dbReference type="RefSeq" id="WP_308481325.1">
    <property type="nucleotide sequence ID" value="NZ_OY726397.1"/>
</dbReference>
<protein>
    <submittedName>
        <fullName evidence="6">TetR/AcrR family transcriptional regulator</fullName>
    </submittedName>
</protein>
<dbReference type="Gene3D" id="1.10.357.10">
    <property type="entry name" value="Tetracycline Repressor, domain 2"/>
    <property type="match status" value="1"/>
</dbReference>
<accession>A0ABM9LFE4</accession>
<dbReference type="PROSITE" id="PS01081">
    <property type="entry name" value="HTH_TETR_1"/>
    <property type="match status" value="1"/>
</dbReference>
<evidence type="ECO:0000256" key="1">
    <source>
        <dbReference type="ARBA" id="ARBA00023015"/>
    </source>
</evidence>
<dbReference type="PANTHER" id="PTHR30055:SF234">
    <property type="entry name" value="HTH-TYPE TRANSCRIPTIONAL REGULATOR BETI"/>
    <property type="match status" value="1"/>
</dbReference>
<evidence type="ECO:0000256" key="3">
    <source>
        <dbReference type="ARBA" id="ARBA00023163"/>
    </source>
</evidence>
<feature type="DNA-binding region" description="H-T-H motif" evidence="4">
    <location>
        <begin position="37"/>
        <end position="56"/>
    </location>
</feature>
<dbReference type="PANTHER" id="PTHR30055">
    <property type="entry name" value="HTH-TYPE TRANSCRIPTIONAL REGULATOR RUTR"/>
    <property type="match status" value="1"/>
</dbReference>
<evidence type="ECO:0000313" key="6">
    <source>
        <dbReference type="EMBL" id="CAJ1497989.1"/>
    </source>
</evidence>
<dbReference type="PROSITE" id="PS50977">
    <property type="entry name" value="HTH_TETR_2"/>
    <property type="match status" value="1"/>
</dbReference>
<dbReference type="SUPFAM" id="SSF46689">
    <property type="entry name" value="Homeodomain-like"/>
    <property type="match status" value="1"/>
</dbReference>
<organism evidence="6 7">
    <name type="scientific">[Mycobacterium] burgundiense</name>
    <dbReference type="NCBI Taxonomy" id="3064286"/>
    <lineage>
        <taxon>Bacteria</taxon>
        <taxon>Bacillati</taxon>
        <taxon>Actinomycetota</taxon>
        <taxon>Actinomycetes</taxon>
        <taxon>Mycobacteriales</taxon>
        <taxon>Mycobacteriaceae</taxon>
        <taxon>Mycolicibacterium</taxon>
    </lineage>
</organism>
<evidence type="ECO:0000256" key="2">
    <source>
        <dbReference type="ARBA" id="ARBA00023125"/>
    </source>
</evidence>
<evidence type="ECO:0000259" key="5">
    <source>
        <dbReference type="PROSITE" id="PS50977"/>
    </source>
</evidence>
<dbReference type="Pfam" id="PF00440">
    <property type="entry name" value="TetR_N"/>
    <property type="match status" value="1"/>
</dbReference>
<reference evidence="6 7" key="1">
    <citation type="submission" date="2023-08" db="EMBL/GenBank/DDBJ databases">
        <authorList>
            <person name="Folkvardsen B D."/>
            <person name="Norman A."/>
        </authorList>
    </citation>
    <scope>NUCLEOTIDE SEQUENCE [LARGE SCALE GENOMIC DNA]</scope>
    <source>
        <strain evidence="6 7">Mu0053</strain>
    </source>
</reference>
<evidence type="ECO:0000313" key="7">
    <source>
        <dbReference type="Proteomes" id="UP001190465"/>
    </source>
</evidence>
<sequence>MAKPRVEPRQQRSRDTYDRILNVAAEIFTELGYAGTTTNKVAEAAGISIGTLYHYVQDKDALLYALAERHLSHGTVLLEGLFQRLRETQPGLEGSLRAVIKAIVVMHVHDFHMHHLLWDSAPRSRDLQRRMYDSDRRIATEVAWHLEHVGVAKQHTAFIADMMVAGVERQVHRAIIDPTLHGDEPTDPELVVDVLTQLWTRALAGS</sequence>
<dbReference type="InterPro" id="IPR009057">
    <property type="entry name" value="Homeodomain-like_sf"/>
</dbReference>
<dbReference type="EMBL" id="OY726397">
    <property type="protein sequence ID" value="CAJ1497989.1"/>
    <property type="molecule type" value="Genomic_DNA"/>
</dbReference>
<dbReference type="PRINTS" id="PR00455">
    <property type="entry name" value="HTHTETR"/>
</dbReference>
<keyword evidence="1" id="KW-0805">Transcription regulation</keyword>
<name>A0ABM9LFE4_9MYCO</name>
<feature type="domain" description="HTH tetR-type" evidence="5">
    <location>
        <begin position="14"/>
        <end position="74"/>
    </location>
</feature>
<keyword evidence="7" id="KW-1185">Reference proteome</keyword>
<keyword evidence="3" id="KW-0804">Transcription</keyword>
<keyword evidence="2 4" id="KW-0238">DNA-binding</keyword>
<evidence type="ECO:0000256" key="4">
    <source>
        <dbReference type="PROSITE-ProRule" id="PRU00335"/>
    </source>
</evidence>
<proteinExistence type="predicted"/>
<gene>
    <name evidence="6" type="ORF">MU0053_001046</name>
</gene>
<dbReference type="InterPro" id="IPR001647">
    <property type="entry name" value="HTH_TetR"/>
</dbReference>
<dbReference type="InterPro" id="IPR050109">
    <property type="entry name" value="HTH-type_TetR-like_transc_reg"/>
</dbReference>
<dbReference type="Proteomes" id="UP001190465">
    <property type="component" value="Chromosome"/>
</dbReference>